<keyword evidence="3 6" id="KW-0812">Transmembrane</keyword>
<feature type="domain" description="Cation efflux protein cytoplasmic" evidence="8">
    <location>
        <begin position="211"/>
        <end position="286"/>
    </location>
</feature>
<dbReference type="SUPFAM" id="SSF161111">
    <property type="entry name" value="Cation efflux protein transmembrane domain-like"/>
    <property type="match status" value="1"/>
</dbReference>
<dbReference type="InterPro" id="IPR036837">
    <property type="entry name" value="Cation_efflux_CTD_sf"/>
</dbReference>
<dbReference type="SUPFAM" id="SSF160240">
    <property type="entry name" value="Cation efflux protein cytoplasmic domain-like"/>
    <property type="match status" value="1"/>
</dbReference>
<feature type="transmembrane region" description="Helical" evidence="6">
    <location>
        <begin position="12"/>
        <end position="31"/>
    </location>
</feature>
<dbReference type="InterPro" id="IPR027470">
    <property type="entry name" value="Cation_efflux_CTD"/>
</dbReference>
<dbReference type="Pfam" id="PF01545">
    <property type="entry name" value="Cation_efflux"/>
    <property type="match status" value="1"/>
</dbReference>
<dbReference type="Gene3D" id="1.20.1510.10">
    <property type="entry name" value="Cation efflux protein transmembrane domain"/>
    <property type="match status" value="1"/>
</dbReference>
<gene>
    <name evidence="9" type="ORF">AKJ52_01135</name>
</gene>
<evidence type="ECO:0000259" key="8">
    <source>
        <dbReference type="Pfam" id="PF16916"/>
    </source>
</evidence>
<protein>
    <submittedName>
        <fullName evidence="9">Uncharacterized protein</fullName>
    </submittedName>
</protein>
<evidence type="ECO:0000256" key="2">
    <source>
        <dbReference type="ARBA" id="ARBA00022448"/>
    </source>
</evidence>
<name>A0A133VKV4_9EURY</name>
<dbReference type="Pfam" id="PF16916">
    <property type="entry name" value="ZT_dimer"/>
    <property type="match status" value="1"/>
</dbReference>
<feature type="domain" description="Cation efflux protein transmembrane" evidence="7">
    <location>
        <begin position="15"/>
        <end position="205"/>
    </location>
</feature>
<dbReference type="InterPro" id="IPR058533">
    <property type="entry name" value="Cation_efflux_TM"/>
</dbReference>
<keyword evidence="2" id="KW-0813">Transport</keyword>
<comment type="caution">
    <text evidence="9">The sequence shown here is derived from an EMBL/GenBank/DDBJ whole genome shotgun (WGS) entry which is preliminary data.</text>
</comment>
<dbReference type="GO" id="GO:0008324">
    <property type="term" value="F:monoatomic cation transmembrane transporter activity"/>
    <property type="evidence" value="ECO:0007669"/>
    <property type="project" value="InterPro"/>
</dbReference>
<comment type="subcellular location">
    <subcellularLocation>
        <location evidence="1">Membrane</location>
        <topology evidence="1">Multi-pass membrane protein</topology>
    </subcellularLocation>
</comment>
<evidence type="ECO:0000259" key="7">
    <source>
        <dbReference type="Pfam" id="PF01545"/>
    </source>
</evidence>
<evidence type="ECO:0000256" key="1">
    <source>
        <dbReference type="ARBA" id="ARBA00004141"/>
    </source>
</evidence>
<keyword evidence="10" id="KW-1185">Reference proteome</keyword>
<evidence type="ECO:0000313" key="9">
    <source>
        <dbReference type="EMBL" id="KXB07040.1"/>
    </source>
</evidence>
<dbReference type="PANTHER" id="PTHR43840:SF15">
    <property type="entry name" value="MITOCHONDRIAL METAL TRANSPORTER 1-RELATED"/>
    <property type="match status" value="1"/>
</dbReference>
<keyword evidence="4 6" id="KW-1133">Transmembrane helix</keyword>
<dbReference type="PANTHER" id="PTHR43840">
    <property type="entry name" value="MITOCHONDRIAL METAL TRANSPORTER 1-RELATED"/>
    <property type="match status" value="1"/>
</dbReference>
<dbReference type="AlphaFoldDB" id="A0A133VKV4"/>
<proteinExistence type="predicted"/>
<evidence type="ECO:0000313" key="10">
    <source>
        <dbReference type="Proteomes" id="UP000070404"/>
    </source>
</evidence>
<evidence type="ECO:0000256" key="6">
    <source>
        <dbReference type="SAM" id="Phobius"/>
    </source>
</evidence>
<dbReference type="InterPro" id="IPR027469">
    <property type="entry name" value="Cation_efflux_TMD_sf"/>
</dbReference>
<feature type="transmembrane region" description="Helical" evidence="6">
    <location>
        <begin position="79"/>
        <end position="99"/>
    </location>
</feature>
<dbReference type="Proteomes" id="UP000070404">
    <property type="component" value="Unassembled WGS sequence"/>
</dbReference>
<accession>A0A133VKV4</accession>
<dbReference type="Gene3D" id="3.30.70.1350">
    <property type="entry name" value="Cation efflux protein, cytoplasmic domain"/>
    <property type="match status" value="1"/>
</dbReference>
<feature type="transmembrane region" description="Helical" evidence="6">
    <location>
        <begin position="111"/>
        <end position="131"/>
    </location>
</feature>
<keyword evidence="5 6" id="KW-0472">Membrane</keyword>
<dbReference type="NCBIfam" id="TIGR01297">
    <property type="entry name" value="CDF"/>
    <property type="match status" value="1"/>
</dbReference>
<dbReference type="EMBL" id="LHYF01000013">
    <property type="protein sequence ID" value="KXB07040.1"/>
    <property type="molecule type" value="Genomic_DNA"/>
</dbReference>
<sequence length="294" mass="33056">MEKSKRREVGRRVSIVLLAINLILFLIKWIPTLFFPSVSLEADAFNSLGDFGYSILFLLGVEVFLRPKDYSHPHGHERFEPFVSLIIAGAIAVTGFLVIREAVLSLMDPSYTFSIFFVAVLLTSAIVKYWLSTYLKDRGQEIDSTAIESSSKDAKVDVIASFSALIGVLGAYSGYLYLDAVLGIVVSGWIFKTAFSIGRKNFQFLTGAAAPQEVIQDIRDILENEKDVLSYHDLEAHYVGPEIHLSVSIHLPEEMSFEKVHDFEDGLKEKLVQVGDIESVYLHLEPKNFEKREE</sequence>
<evidence type="ECO:0000256" key="3">
    <source>
        <dbReference type="ARBA" id="ARBA00022692"/>
    </source>
</evidence>
<reference evidence="9 10" key="1">
    <citation type="journal article" date="2016" name="Sci. Rep.">
        <title>Metabolic traits of an uncultured archaeal lineage -MSBL1- from brine pools of the Red Sea.</title>
        <authorList>
            <person name="Mwirichia R."/>
            <person name="Alam I."/>
            <person name="Rashid M."/>
            <person name="Vinu M."/>
            <person name="Ba-Alawi W."/>
            <person name="Anthony Kamau A."/>
            <person name="Kamanda Ngugi D."/>
            <person name="Goker M."/>
            <person name="Klenk H.P."/>
            <person name="Bajic V."/>
            <person name="Stingl U."/>
        </authorList>
    </citation>
    <scope>NUCLEOTIDE SEQUENCE [LARGE SCALE GENOMIC DNA]</scope>
    <source>
        <strain evidence="9">SCGC-AAA382C18</strain>
    </source>
</reference>
<dbReference type="InterPro" id="IPR002524">
    <property type="entry name" value="Cation_efflux"/>
</dbReference>
<evidence type="ECO:0000256" key="5">
    <source>
        <dbReference type="ARBA" id="ARBA00023136"/>
    </source>
</evidence>
<organism evidence="9 10">
    <name type="scientific">candidate division MSBL1 archaeon SCGC-AAA382C18</name>
    <dbReference type="NCBI Taxonomy" id="1698281"/>
    <lineage>
        <taxon>Archaea</taxon>
        <taxon>Methanobacteriati</taxon>
        <taxon>Methanobacteriota</taxon>
        <taxon>candidate division MSBL1</taxon>
    </lineage>
</organism>
<dbReference type="InterPro" id="IPR050291">
    <property type="entry name" value="CDF_Transporter"/>
</dbReference>
<evidence type="ECO:0000256" key="4">
    <source>
        <dbReference type="ARBA" id="ARBA00022989"/>
    </source>
</evidence>
<dbReference type="GO" id="GO:0016020">
    <property type="term" value="C:membrane"/>
    <property type="evidence" value="ECO:0007669"/>
    <property type="project" value="UniProtKB-SubCell"/>
</dbReference>